<organism evidence="1 2">
    <name type="scientific">Edaphobacter aggregans</name>
    <dbReference type="NCBI Taxonomy" id="570835"/>
    <lineage>
        <taxon>Bacteria</taxon>
        <taxon>Pseudomonadati</taxon>
        <taxon>Acidobacteriota</taxon>
        <taxon>Terriglobia</taxon>
        <taxon>Terriglobales</taxon>
        <taxon>Acidobacteriaceae</taxon>
        <taxon>Edaphobacter</taxon>
    </lineage>
</organism>
<dbReference type="OrthoDB" id="9889381at2"/>
<dbReference type="AlphaFoldDB" id="A0A428MI89"/>
<evidence type="ECO:0000313" key="2">
    <source>
        <dbReference type="Proteomes" id="UP000269669"/>
    </source>
</evidence>
<comment type="caution">
    <text evidence="1">The sequence shown here is derived from an EMBL/GenBank/DDBJ whole genome shotgun (WGS) entry which is preliminary data.</text>
</comment>
<dbReference type="EMBL" id="RSDW01000001">
    <property type="protein sequence ID" value="RSL16499.1"/>
    <property type="molecule type" value="Genomic_DNA"/>
</dbReference>
<gene>
    <name evidence="1" type="ORF">EDE15_2015</name>
</gene>
<accession>A0A428MI89</accession>
<dbReference type="Proteomes" id="UP000269669">
    <property type="component" value="Unassembled WGS sequence"/>
</dbReference>
<protein>
    <submittedName>
        <fullName evidence="1">Uncharacterized protein</fullName>
    </submittedName>
</protein>
<dbReference type="RefSeq" id="WP_125485094.1">
    <property type="nucleotide sequence ID" value="NZ_RSDW01000001.1"/>
</dbReference>
<proteinExistence type="predicted"/>
<sequence>MPTPPIQLENLAVAVQSAVEQVLAQHGAVPIDKIWVGFVAPDNLATIENANKIAALLGKEGGVQGGVGSVGQLAAAGAPAAATEKGIVKPPGHIIGIVYQPKLKG</sequence>
<reference evidence="1 2" key="1">
    <citation type="submission" date="2018-12" db="EMBL/GenBank/DDBJ databases">
        <title>Sequencing of bacterial isolates from soil warming experiment in Harvard Forest, Massachusetts, USA.</title>
        <authorList>
            <person name="Deangelis K."/>
        </authorList>
    </citation>
    <scope>NUCLEOTIDE SEQUENCE [LARGE SCALE GENOMIC DNA]</scope>
    <source>
        <strain evidence="1 2">EB153</strain>
    </source>
</reference>
<keyword evidence="2" id="KW-1185">Reference proteome</keyword>
<name>A0A428MI89_9BACT</name>
<evidence type="ECO:0000313" key="1">
    <source>
        <dbReference type="EMBL" id="RSL16499.1"/>
    </source>
</evidence>